<dbReference type="GO" id="GO:0004795">
    <property type="term" value="F:threonine synthase activity"/>
    <property type="evidence" value="ECO:0007669"/>
    <property type="project" value="UniProtKB-UniRule"/>
</dbReference>
<evidence type="ECO:0000256" key="2">
    <source>
        <dbReference type="ARBA" id="ARBA00003648"/>
    </source>
</evidence>
<evidence type="ECO:0000256" key="11">
    <source>
        <dbReference type="NCBIfam" id="TIGR00260"/>
    </source>
</evidence>
<evidence type="ECO:0000256" key="7">
    <source>
        <dbReference type="ARBA" id="ARBA00022605"/>
    </source>
</evidence>
<dbReference type="Proteomes" id="UP000441455">
    <property type="component" value="Unassembled WGS sequence"/>
</dbReference>
<dbReference type="CDD" id="cd01560">
    <property type="entry name" value="Thr-synth_2"/>
    <property type="match status" value="1"/>
</dbReference>
<evidence type="ECO:0000256" key="9">
    <source>
        <dbReference type="ARBA" id="ARBA00022898"/>
    </source>
</evidence>
<sequence>MLYISTRGKTDMVSSAHAISNGLAADGGLFVPKEFPPISLAEIDAMREAPYSARALTVLARFLTDYSEEELRHCVETAYSKERFGDFPAPLHLLKDNLDVLELWHGPTCAFKDMALQILPLFLTKAVQKTGEQKKLVILVATSGDTGKAAMAGFADVPETEVIVFYPQEGVSDIQKLQMVTQKGANVHAVAVEGNFDDAQTGVKILFGSRPLAEELQAHGCAFSSANSINWGRLVPQIVYYFSAYADAVNSGRIENGAPVNFAVPTGNFGDILAGFYAKLMGLPVNKFICASNSNNVLTDFINTGVYNRKRPFHKTISPSMDILVSSNLERLLFEETGHDAAQVAEWMKELNEKGEYKISTELQNQILKDFFGTWVDEVETRETIGDVYNNYGYVMDPHTAVAYKAMEKYRLMTGDETYSIVLSTASPFKFNDVVLASIDPDTYEGKKLDPFVAMEDLSKAAKLPIPASMQELPHLQKRQSDVVDKTQMEGEVKKLLGLE</sequence>
<dbReference type="Pfam" id="PF14821">
    <property type="entry name" value="Thr_synth_N"/>
    <property type="match status" value="1"/>
</dbReference>
<name>A0A6N7VLU2_ACIFE</name>
<comment type="catalytic activity">
    <reaction evidence="10">
        <text>O-phospho-L-homoserine + H2O = L-threonine + phosphate</text>
        <dbReference type="Rhea" id="RHEA:10840"/>
        <dbReference type="ChEBI" id="CHEBI:15377"/>
        <dbReference type="ChEBI" id="CHEBI:43474"/>
        <dbReference type="ChEBI" id="CHEBI:57590"/>
        <dbReference type="ChEBI" id="CHEBI:57926"/>
        <dbReference type="EC" id="4.2.3.1"/>
    </reaction>
</comment>
<dbReference type="NCBIfam" id="TIGR00260">
    <property type="entry name" value="thrC"/>
    <property type="match status" value="1"/>
</dbReference>
<evidence type="ECO:0000256" key="8">
    <source>
        <dbReference type="ARBA" id="ARBA00022697"/>
    </source>
</evidence>
<dbReference type="Pfam" id="PF00291">
    <property type="entry name" value="PALP"/>
    <property type="match status" value="1"/>
</dbReference>
<dbReference type="UniPathway" id="UPA00050">
    <property type="reaction ID" value="UER00065"/>
</dbReference>
<protein>
    <recommendedName>
        <fullName evidence="6 11">Threonine synthase</fullName>
        <ecNumber evidence="5 11">4.2.3.1</ecNumber>
    </recommendedName>
</protein>
<evidence type="ECO:0000313" key="16">
    <source>
        <dbReference type="Proteomes" id="UP000441455"/>
    </source>
</evidence>
<dbReference type="InterPro" id="IPR004450">
    <property type="entry name" value="Thr_synthase-like"/>
</dbReference>
<evidence type="ECO:0000256" key="12">
    <source>
        <dbReference type="PIRSR" id="PIRSR604450-51"/>
    </source>
</evidence>
<dbReference type="GO" id="GO:0005737">
    <property type="term" value="C:cytoplasm"/>
    <property type="evidence" value="ECO:0007669"/>
    <property type="project" value="TreeGrafter"/>
</dbReference>
<gene>
    <name evidence="15" type="ORF">FX155_08435</name>
</gene>
<comment type="pathway">
    <text evidence="3">Amino-acid biosynthesis; L-threonine biosynthesis; L-threonine from L-aspartate: step 5/5.</text>
</comment>
<dbReference type="SUPFAM" id="SSF53686">
    <property type="entry name" value="Tryptophan synthase beta subunit-like PLP-dependent enzymes"/>
    <property type="match status" value="1"/>
</dbReference>
<dbReference type="InterPro" id="IPR001926">
    <property type="entry name" value="TrpB-like_PALP"/>
</dbReference>
<dbReference type="AlphaFoldDB" id="A0A6N7VLU2"/>
<dbReference type="RefSeq" id="WP_154488423.1">
    <property type="nucleotide sequence ID" value="NZ_VULN01000011.1"/>
</dbReference>
<comment type="caution">
    <text evidence="15">The sequence shown here is derived from an EMBL/GenBank/DDBJ whole genome shotgun (WGS) entry which is preliminary data.</text>
</comment>
<feature type="domain" description="Tryptophan synthase beta chain-like PALP" evidence="13">
    <location>
        <begin position="104"/>
        <end position="352"/>
    </location>
</feature>
<keyword evidence="15" id="KW-0456">Lyase</keyword>
<accession>A0A6N7VLU2</accession>
<dbReference type="OrthoDB" id="9763107at2"/>
<dbReference type="PANTHER" id="PTHR43515">
    <property type="entry name" value="THREONINE SYNTHASE-LIKE 1"/>
    <property type="match status" value="1"/>
</dbReference>
<dbReference type="InterPro" id="IPR029144">
    <property type="entry name" value="Thr_synth_N"/>
</dbReference>
<reference evidence="15 16" key="1">
    <citation type="submission" date="2019-08" db="EMBL/GenBank/DDBJ databases">
        <title>In-depth cultivation of the pig gut microbiome towards novel bacterial diversity and tailored functional studies.</title>
        <authorList>
            <person name="Wylensek D."/>
            <person name="Hitch T.C.A."/>
            <person name="Clavel T."/>
        </authorList>
    </citation>
    <scope>NUCLEOTIDE SEQUENCE [LARGE SCALE GENOMIC DNA]</scope>
    <source>
        <strain evidence="15 16">WCA-389-WT-5B</strain>
    </source>
</reference>
<dbReference type="Pfam" id="PF24857">
    <property type="entry name" value="THR4_C"/>
    <property type="match status" value="1"/>
</dbReference>
<evidence type="ECO:0000256" key="10">
    <source>
        <dbReference type="ARBA" id="ARBA00049144"/>
    </source>
</evidence>
<keyword evidence="8" id="KW-0791">Threonine biosynthesis</keyword>
<dbReference type="Gene3D" id="3.90.1380.10">
    <property type="entry name" value="Threonine synthase, N-terminal domain"/>
    <property type="match status" value="1"/>
</dbReference>
<feature type="domain" description="Threonine synthase N-terminal" evidence="14">
    <location>
        <begin position="3"/>
        <end position="79"/>
    </location>
</feature>
<comment type="cofactor">
    <cofactor evidence="1 12">
        <name>pyridoxal 5'-phosphate</name>
        <dbReference type="ChEBI" id="CHEBI:597326"/>
    </cofactor>
</comment>
<keyword evidence="9 12" id="KW-0663">Pyridoxal phosphate</keyword>
<proteinExistence type="inferred from homology"/>
<evidence type="ECO:0000259" key="14">
    <source>
        <dbReference type="Pfam" id="PF14821"/>
    </source>
</evidence>
<comment type="similarity">
    <text evidence="4">Belongs to the threonine synthase family.</text>
</comment>
<evidence type="ECO:0000256" key="4">
    <source>
        <dbReference type="ARBA" id="ARBA00005517"/>
    </source>
</evidence>
<feature type="modified residue" description="N6-(pyridoxal phosphate)lysine" evidence="12">
    <location>
        <position position="112"/>
    </location>
</feature>
<dbReference type="PROSITE" id="PS00165">
    <property type="entry name" value="DEHYDRATASE_SER_THR"/>
    <property type="match status" value="1"/>
</dbReference>
<dbReference type="EC" id="4.2.3.1" evidence="5 11"/>
<dbReference type="InterPro" id="IPR037158">
    <property type="entry name" value="Thr_synth_N_sf"/>
</dbReference>
<keyword evidence="7" id="KW-0028">Amino-acid biosynthesis</keyword>
<dbReference type="EMBL" id="VULN01000011">
    <property type="protein sequence ID" value="MSS82617.1"/>
    <property type="molecule type" value="Genomic_DNA"/>
</dbReference>
<dbReference type="Gene3D" id="3.40.50.1100">
    <property type="match status" value="2"/>
</dbReference>
<comment type="function">
    <text evidence="2">Catalyzes the gamma-elimination of phosphate from L-phosphohomoserine and the beta-addition of water to produce L-threonine.</text>
</comment>
<dbReference type="GO" id="GO:0030170">
    <property type="term" value="F:pyridoxal phosphate binding"/>
    <property type="evidence" value="ECO:0007669"/>
    <property type="project" value="InterPro"/>
</dbReference>
<evidence type="ECO:0000256" key="6">
    <source>
        <dbReference type="ARBA" id="ARBA00018679"/>
    </source>
</evidence>
<organism evidence="15 16">
    <name type="scientific">Acidaminococcus fermentans</name>
    <dbReference type="NCBI Taxonomy" id="905"/>
    <lineage>
        <taxon>Bacteria</taxon>
        <taxon>Bacillati</taxon>
        <taxon>Bacillota</taxon>
        <taxon>Negativicutes</taxon>
        <taxon>Acidaminococcales</taxon>
        <taxon>Acidaminococcaceae</taxon>
        <taxon>Acidaminococcus</taxon>
    </lineage>
</organism>
<dbReference type="InterPro" id="IPR000634">
    <property type="entry name" value="Ser/Thr_deHydtase_PyrdxlP-BS"/>
</dbReference>
<evidence type="ECO:0000256" key="5">
    <source>
        <dbReference type="ARBA" id="ARBA00013028"/>
    </source>
</evidence>
<dbReference type="GO" id="GO:0009088">
    <property type="term" value="P:threonine biosynthetic process"/>
    <property type="evidence" value="ECO:0007669"/>
    <property type="project" value="UniProtKB-UniRule"/>
</dbReference>
<dbReference type="PANTHER" id="PTHR43515:SF1">
    <property type="entry name" value="THREONINE SYNTHASE-LIKE 1"/>
    <property type="match status" value="1"/>
</dbReference>
<evidence type="ECO:0000313" key="15">
    <source>
        <dbReference type="EMBL" id="MSS82617.1"/>
    </source>
</evidence>
<evidence type="ECO:0000259" key="13">
    <source>
        <dbReference type="Pfam" id="PF00291"/>
    </source>
</evidence>
<evidence type="ECO:0000256" key="1">
    <source>
        <dbReference type="ARBA" id="ARBA00001933"/>
    </source>
</evidence>
<dbReference type="InterPro" id="IPR036052">
    <property type="entry name" value="TrpB-like_PALP_sf"/>
</dbReference>
<evidence type="ECO:0000256" key="3">
    <source>
        <dbReference type="ARBA" id="ARBA00004979"/>
    </source>
</evidence>